<feature type="region of interest" description="Disordered" evidence="1">
    <location>
        <begin position="1"/>
        <end position="25"/>
    </location>
</feature>
<evidence type="ECO:0000256" key="1">
    <source>
        <dbReference type="SAM" id="MobiDB-lite"/>
    </source>
</evidence>
<evidence type="ECO:0000313" key="2">
    <source>
        <dbReference type="EMBL" id="SFF09247.1"/>
    </source>
</evidence>
<keyword evidence="3" id="KW-1185">Reference proteome</keyword>
<proteinExistence type="predicted"/>
<dbReference type="AlphaFoldDB" id="A0A1I2FWS5"/>
<dbReference type="Proteomes" id="UP000199477">
    <property type="component" value="Unassembled WGS sequence"/>
</dbReference>
<reference evidence="3" key="1">
    <citation type="submission" date="2016-10" db="EMBL/GenBank/DDBJ databases">
        <authorList>
            <person name="Varghese N."/>
            <person name="Submissions S."/>
        </authorList>
    </citation>
    <scope>NUCLEOTIDE SEQUENCE [LARGE SCALE GENOMIC DNA]</scope>
    <source>
        <strain evidence="3">UNC178MFTsu3.1</strain>
    </source>
</reference>
<accession>A0A1I2FWS5</accession>
<evidence type="ECO:0000313" key="3">
    <source>
        <dbReference type="Proteomes" id="UP000199477"/>
    </source>
</evidence>
<organism evidence="2 3">
    <name type="scientific">Dyella marensis</name>
    <dbReference type="NCBI Taxonomy" id="500610"/>
    <lineage>
        <taxon>Bacteria</taxon>
        <taxon>Pseudomonadati</taxon>
        <taxon>Pseudomonadota</taxon>
        <taxon>Gammaproteobacteria</taxon>
        <taxon>Lysobacterales</taxon>
        <taxon>Rhodanobacteraceae</taxon>
        <taxon>Dyella</taxon>
    </lineage>
</organism>
<sequence>MPARIAKFGPTESRVGEPINPQPNGDSAVWISTEGSPLADGTVVVMDGHRLLSNSAGNGASARVDPWILASPGEKPIFLERRYADRIERSNVVYLEVIGQPPQVD</sequence>
<protein>
    <submittedName>
        <fullName evidence="2">Uncharacterized protein</fullName>
    </submittedName>
</protein>
<name>A0A1I2FWS5_9GAMM</name>
<gene>
    <name evidence="2" type="ORF">SAMN02799615_02404</name>
</gene>
<dbReference type="EMBL" id="FONH01000007">
    <property type="protein sequence ID" value="SFF09247.1"/>
    <property type="molecule type" value="Genomic_DNA"/>
</dbReference>